<dbReference type="InterPro" id="IPR045863">
    <property type="entry name" value="CorA_TM1_TM2"/>
</dbReference>
<sequence>MSTEPELHRNDSSPSRNPEDRRKRRRPEDYVEAISQHSTRAKEHFLHPGTHYRPLAQFLKGSLHKSLRIRTVSQPRPHIFAALHNLDCSFDDPNRVRFFDSKEGLDDFASYPLPRKNCGQLLFLRGYPSPKWVQLIGAKYRVDAEFFRRHLSIGQISEPFDISVLPSASQNIVKLSITSLGKQNVTLSKQGEGVDSLKDFHESLGDDPNVVGDSIVRRYSVHDKTRFSIEQDVTMCVLKTGESWIAIILLDCGRDLDEGPAGPWIESSSRPHMHGFDNVFNPVLLFEPNICLKSFEKKEGTSSSNGTQLLQKRCFQQSCSLLHTKSYGRFLSPAVMNTDAFYALSDVFNFAACAESQFLGLLKSKFMSETHLHNKEEHMKECLLDLKDHKLLLHEHIQGIQAVISIINDRGGSRWPRAGSASDAARMVSMTPSARRSSKESMLQVVVERPAITEQEMLPARSGAEAEAEAMAQRLLKDYEALRSDAQALSDLYSEGMRDIRDNAMLAESRKAIEQARGVGHLTLLAYFFLPLSFTSTLFGMNFKELGDDVSIWAC</sequence>
<keyword evidence="4" id="KW-0472">Membrane</keyword>
<accession>A0AA38RBQ6</accession>
<organism evidence="7 8">
    <name type="scientific">Coniochaeta hoffmannii</name>
    <dbReference type="NCBI Taxonomy" id="91930"/>
    <lineage>
        <taxon>Eukaryota</taxon>
        <taxon>Fungi</taxon>
        <taxon>Dikarya</taxon>
        <taxon>Ascomycota</taxon>
        <taxon>Pezizomycotina</taxon>
        <taxon>Sordariomycetes</taxon>
        <taxon>Sordariomycetidae</taxon>
        <taxon>Coniochaetales</taxon>
        <taxon>Coniochaetaceae</taxon>
        <taxon>Coniochaeta</taxon>
    </lineage>
</organism>
<keyword evidence="8" id="KW-1185">Reference proteome</keyword>
<dbReference type="SUPFAM" id="SSF144083">
    <property type="entry name" value="Magnesium transport protein CorA, transmembrane region"/>
    <property type="match status" value="1"/>
</dbReference>
<feature type="region of interest" description="Disordered" evidence="6">
    <location>
        <begin position="1"/>
        <end position="28"/>
    </location>
</feature>
<comment type="caution">
    <text evidence="7">The sequence shown here is derived from an EMBL/GenBank/DDBJ whole genome shotgun (WGS) entry which is preliminary data.</text>
</comment>
<evidence type="ECO:0000256" key="1">
    <source>
        <dbReference type="ARBA" id="ARBA00004141"/>
    </source>
</evidence>
<evidence type="ECO:0000256" key="5">
    <source>
        <dbReference type="SAM" id="Coils"/>
    </source>
</evidence>
<dbReference type="Gene3D" id="1.20.58.340">
    <property type="entry name" value="Magnesium transport protein CorA, transmembrane region"/>
    <property type="match status" value="1"/>
</dbReference>
<evidence type="ECO:0000256" key="6">
    <source>
        <dbReference type="SAM" id="MobiDB-lite"/>
    </source>
</evidence>
<dbReference type="InterPro" id="IPR002523">
    <property type="entry name" value="MgTranspt_CorA/ZnTranspt_ZntB"/>
</dbReference>
<evidence type="ECO:0000256" key="3">
    <source>
        <dbReference type="ARBA" id="ARBA00022989"/>
    </source>
</evidence>
<keyword evidence="2" id="KW-0812">Transmembrane</keyword>
<comment type="subcellular location">
    <subcellularLocation>
        <location evidence="1">Membrane</location>
        <topology evidence="1">Multi-pass membrane protein</topology>
    </subcellularLocation>
</comment>
<protein>
    <submittedName>
        <fullName evidence="7">Uncharacterized protein</fullName>
    </submittedName>
</protein>
<keyword evidence="5" id="KW-0175">Coiled coil</keyword>
<keyword evidence="3" id="KW-1133">Transmembrane helix</keyword>
<dbReference type="GO" id="GO:0016020">
    <property type="term" value="C:membrane"/>
    <property type="evidence" value="ECO:0007669"/>
    <property type="project" value="UniProtKB-SubCell"/>
</dbReference>
<evidence type="ECO:0000256" key="4">
    <source>
        <dbReference type="ARBA" id="ARBA00023136"/>
    </source>
</evidence>
<evidence type="ECO:0000313" key="7">
    <source>
        <dbReference type="EMBL" id="KAJ9133102.1"/>
    </source>
</evidence>
<proteinExistence type="predicted"/>
<dbReference type="Pfam" id="PF01544">
    <property type="entry name" value="CorA"/>
    <property type="match status" value="1"/>
</dbReference>
<evidence type="ECO:0000256" key="2">
    <source>
        <dbReference type="ARBA" id="ARBA00022692"/>
    </source>
</evidence>
<reference evidence="7" key="1">
    <citation type="submission" date="2022-07" db="EMBL/GenBank/DDBJ databases">
        <title>Fungi with potential for degradation of polypropylene.</title>
        <authorList>
            <person name="Gostincar C."/>
        </authorList>
    </citation>
    <scope>NUCLEOTIDE SEQUENCE</scope>
    <source>
        <strain evidence="7">EXF-13287</strain>
    </source>
</reference>
<dbReference type="Proteomes" id="UP001174691">
    <property type="component" value="Unassembled WGS sequence"/>
</dbReference>
<dbReference type="EMBL" id="JANBVN010000209">
    <property type="protein sequence ID" value="KAJ9133102.1"/>
    <property type="molecule type" value="Genomic_DNA"/>
</dbReference>
<dbReference type="AlphaFoldDB" id="A0AA38RBQ6"/>
<name>A0AA38RBQ6_9PEZI</name>
<feature type="coiled-coil region" evidence="5">
    <location>
        <begin position="465"/>
        <end position="492"/>
    </location>
</feature>
<gene>
    <name evidence="7" type="ORF">NKR19_g9181</name>
</gene>
<evidence type="ECO:0000313" key="8">
    <source>
        <dbReference type="Proteomes" id="UP001174691"/>
    </source>
</evidence>